<dbReference type="PANTHER" id="PTHR33221:SF5">
    <property type="entry name" value="HTH-TYPE TRANSCRIPTIONAL REGULATOR ISCR"/>
    <property type="match status" value="1"/>
</dbReference>
<dbReference type="InterPro" id="IPR000944">
    <property type="entry name" value="Tscrpt_reg_Rrf2"/>
</dbReference>
<dbReference type="Proteomes" id="UP000245283">
    <property type="component" value="Unassembled WGS sequence"/>
</dbReference>
<accession>A0A2V1K8R0</accession>
<protein>
    <submittedName>
        <fullName evidence="2">Rrf2 family transcriptional regulator</fullName>
    </submittedName>
</protein>
<dbReference type="PROSITE" id="PS51197">
    <property type="entry name" value="HTH_RRF2_2"/>
    <property type="match status" value="1"/>
</dbReference>
<keyword evidence="1" id="KW-0238">DNA-binding</keyword>
<gene>
    <name evidence="2" type="ORF">DD236_05415</name>
</gene>
<dbReference type="InterPro" id="IPR036390">
    <property type="entry name" value="WH_DNA-bd_sf"/>
</dbReference>
<organism evidence="2 3">
    <name type="scientific">Ancrocorticia populi</name>
    <dbReference type="NCBI Taxonomy" id="2175228"/>
    <lineage>
        <taxon>Bacteria</taxon>
        <taxon>Bacillati</taxon>
        <taxon>Actinomycetota</taxon>
        <taxon>Actinomycetes</taxon>
        <taxon>Actinomycetales</taxon>
        <taxon>Actinomycetaceae</taxon>
        <taxon>Ancrocorticia</taxon>
    </lineage>
</organism>
<dbReference type="GO" id="GO:0003677">
    <property type="term" value="F:DNA binding"/>
    <property type="evidence" value="ECO:0007669"/>
    <property type="project" value="UniProtKB-KW"/>
</dbReference>
<keyword evidence="3" id="KW-1185">Reference proteome</keyword>
<dbReference type="GO" id="GO:0003700">
    <property type="term" value="F:DNA-binding transcription factor activity"/>
    <property type="evidence" value="ECO:0007669"/>
    <property type="project" value="TreeGrafter"/>
</dbReference>
<dbReference type="PANTHER" id="PTHR33221">
    <property type="entry name" value="WINGED HELIX-TURN-HELIX TRANSCRIPTIONAL REGULATOR, RRF2 FAMILY"/>
    <property type="match status" value="1"/>
</dbReference>
<evidence type="ECO:0000313" key="2">
    <source>
        <dbReference type="EMBL" id="PWF26744.1"/>
    </source>
</evidence>
<dbReference type="EMBL" id="QETB01000002">
    <property type="protein sequence ID" value="PWF26744.1"/>
    <property type="molecule type" value="Genomic_DNA"/>
</dbReference>
<proteinExistence type="predicted"/>
<evidence type="ECO:0000313" key="3">
    <source>
        <dbReference type="Proteomes" id="UP000245283"/>
    </source>
</evidence>
<dbReference type="NCBIfam" id="TIGR00738">
    <property type="entry name" value="rrf2_super"/>
    <property type="match status" value="1"/>
</dbReference>
<dbReference type="AlphaFoldDB" id="A0A2V1K8R0"/>
<dbReference type="InterPro" id="IPR036388">
    <property type="entry name" value="WH-like_DNA-bd_sf"/>
</dbReference>
<evidence type="ECO:0000256" key="1">
    <source>
        <dbReference type="ARBA" id="ARBA00023125"/>
    </source>
</evidence>
<comment type="caution">
    <text evidence="2">The sequence shown here is derived from an EMBL/GenBank/DDBJ whole genome shotgun (WGS) entry which is preliminary data.</text>
</comment>
<dbReference type="SUPFAM" id="SSF46785">
    <property type="entry name" value="Winged helix' DNA-binding domain"/>
    <property type="match status" value="1"/>
</dbReference>
<dbReference type="OrthoDB" id="9808360at2"/>
<dbReference type="GO" id="GO:0005829">
    <property type="term" value="C:cytosol"/>
    <property type="evidence" value="ECO:0007669"/>
    <property type="project" value="TreeGrafter"/>
</dbReference>
<dbReference type="RefSeq" id="WP_109093389.1">
    <property type="nucleotide sequence ID" value="NZ_CAMELQ010000010.1"/>
</dbReference>
<dbReference type="Pfam" id="PF02082">
    <property type="entry name" value="Rrf2"/>
    <property type="match status" value="1"/>
</dbReference>
<name>A0A2V1K8R0_9ACTO</name>
<reference evidence="3" key="1">
    <citation type="submission" date="2018-05" db="EMBL/GenBank/DDBJ databases">
        <authorList>
            <person name="Li Y."/>
        </authorList>
    </citation>
    <scope>NUCLEOTIDE SEQUENCE [LARGE SCALE GENOMIC DNA]</scope>
    <source>
        <strain evidence="3">sk1b4</strain>
    </source>
</reference>
<dbReference type="Gene3D" id="1.10.10.10">
    <property type="entry name" value="Winged helix-like DNA-binding domain superfamily/Winged helix DNA-binding domain"/>
    <property type="match status" value="1"/>
</dbReference>
<sequence>MLVSTKGRYALRVMIDLAENQTSGYVPLKEIAQRQDVSEKYLESILKTLVKAGVLTGQRGKGGGYQLTRDPADYTVATILHLTEGSLAPIAGLDSPTVNQDRGATLQMWHELDDLITDFFEKRTIADLASNAAGGGNYVI</sequence>